<keyword evidence="3" id="KW-1185">Reference proteome</keyword>
<accession>A3DH62</accession>
<dbReference type="Proteomes" id="UP000002145">
    <property type="component" value="Chromosome"/>
</dbReference>
<dbReference type="STRING" id="203119.Cthe_2084"/>
<keyword evidence="1" id="KW-0472">Membrane</keyword>
<evidence type="ECO:0000313" key="3">
    <source>
        <dbReference type="Proteomes" id="UP000002145"/>
    </source>
</evidence>
<dbReference type="HOGENOM" id="CLU_2341902_0_0_9"/>
<sequence>MFIFVFCFKLFAKSLDKLVNVIFVFIVTVNYNRFEFIVFVFSSRSTVAPGALGTAFKSIKVLLSLTSSCEILLQFGVFWNLLKPVKKRVHCMQFYFI</sequence>
<feature type="transmembrane region" description="Helical" evidence="1">
    <location>
        <begin position="21"/>
        <end position="41"/>
    </location>
</feature>
<keyword evidence="1" id="KW-0812">Transmembrane</keyword>
<protein>
    <submittedName>
        <fullName evidence="2">Uncharacterized protein</fullName>
    </submittedName>
</protein>
<reference evidence="3" key="1">
    <citation type="submission" date="2007-02" db="EMBL/GenBank/DDBJ databases">
        <title>Complete sequence of Clostridium thermocellum ATCC 27405.</title>
        <authorList>
            <consortium name="US DOE Joint Genome Institute"/>
            <person name="Copeland A."/>
            <person name="Lucas S."/>
            <person name="Lapidus A."/>
            <person name="Barry K."/>
            <person name="Detter J.C."/>
            <person name="Glavina del Rio T."/>
            <person name="Hammon N."/>
            <person name="Israni S."/>
            <person name="Dalin E."/>
            <person name="Tice H."/>
            <person name="Pitluck S."/>
            <person name="Chertkov O."/>
            <person name="Brettin T."/>
            <person name="Bruce D."/>
            <person name="Han C."/>
            <person name="Tapia R."/>
            <person name="Gilna P."/>
            <person name="Schmutz J."/>
            <person name="Larimer F."/>
            <person name="Land M."/>
            <person name="Hauser L."/>
            <person name="Kyrpides N."/>
            <person name="Mikhailova N."/>
            <person name="Wu J.H.D."/>
            <person name="Newcomb M."/>
            <person name="Richardson P."/>
        </authorList>
    </citation>
    <scope>NUCLEOTIDE SEQUENCE [LARGE SCALE GENOMIC DNA]</scope>
    <source>
        <strain evidence="3">ATCC 27405 / DSM 1237 / JCM 9322 / NBRC 103400 / NCIMB 10682 / NRRL B-4536 / VPI 7372</strain>
    </source>
</reference>
<evidence type="ECO:0000313" key="2">
    <source>
        <dbReference type="EMBL" id="ABN53291.1"/>
    </source>
</evidence>
<gene>
    <name evidence="2" type="ordered locus">Cthe_2084</name>
</gene>
<reference evidence="2 3" key="2">
    <citation type="journal article" date="2013" name="Biotechnol. Biofuels">
        <title>Global transcriptome analysis of Clostridium thermocellum ATCC 27405 during growth on dilute acid pretreated Populus and switchgrass.</title>
        <authorList>
            <person name="Wilson C.M."/>
            <person name="Rodriguez M.Jr."/>
            <person name="Johnson C.M."/>
            <person name="Martin S.L."/>
            <person name="Chu T.M."/>
            <person name="Wolfinger R.D."/>
            <person name="Hauser L.J."/>
            <person name="Land M.L."/>
            <person name="Klingeman D.M."/>
            <person name="Syed M.H."/>
            <person name="Ragauskas A.J."/>
            <person name="Tschaplinski T.J."/>
            <person name="Mielenz J.R."/>
            <person name="Brown S.D."/>
        </authorList>
    </citation>
    <scope>NUCLEOTIDE SEQUENCE [LARGE SCALE GENOMIC DNA]</scope>
    <source>
        <strain evidence="3">ATCC 27405 / DSM 1237 / JCM 9322 / NBRC 103400 / NCIMB 10682 / NRRL B-4536 / VPI 7372</strain>
    </source>
</reference>
<dbReference type="EMBL" id="CP000568">
    <property type="protein sequence ID" value="ABN53291.1"/>
    <property type="molecule type" value="Genomic_DNA"/>
</dbReference>
<evidence type="ECO:0000256" key="1">
    <source>
        <dbReference type="SAM" id="Phobius"/>
    </source>
</evidence>
<name>A3DH62_ACET2</name>
<dbReference type="KEGG" id="cth:Cthe_2084"/>
<feature type="transmembrane region" description="Helical" evidence="1">
    <location>
        <begin position="61"/>
        <end position="82"/>
    </location>
</feature>
<dbReference type="AlphaFoldDB" id="A3DH62"/>
<keyword evidence="1" id="KW-1133">Transmembrane helix</keyword>
<organism evidence="2 3">
    <name type="scientific">Acetivibrio thermocellus (strain ATCC 27405 / DSM 1237 / JCM 9322 / NBRC 103400 / NCIMB 10682 / NRRL B-4536 / VPI 7372)</name>
    <name type="common">Clostridium thermocellum</name>
    <dbReference type="NCBI Taxonomy" id="203119"/>
    <lineage>
        <taxon>Bacteria</taxon>
        <taxon>Bacillati</taxon>
        <taxon>Bacillota</taxon>
        <taxon>Clostridia</taxon>
        <taxon>Eubacteriales</taxon>
        <taxon>Oscillospiraceae</taxon>
        <taxon>Acetivibrio</taxon>
    </lineage>
</organism>
<proteinExistence type="predicted"/>